<accession>A0ABT0Y834</accession>
<comment type="caution">
    <text evidence="2">The sequence shown here is derived from an EMBL/GenBank/DDBJ whole genome shotgun (WGS) entry which is preliminary data.</text>
</comment>
<feature type="region of interest" description="Disordered" evidence="1">
    <location>
        <begin position="1"/>
        <end position="21"/>
    </location>
</feature>
<dbReference type="Proteomes" id="UP001523216">
    <property type="component" value="Unassembled WGS sequence"/>
</dbReference>
<gene>
    <name evidence="2" type="ORF">LXN57_32045</name>
</gene>
<dbReference type="Gene3D" id="3.90.1530.30">
    <property type="match status" value="1"/>
</dbReference>
<dbReference type="InterPro" id="IPR050336">
    <property type="entry name" value="Chromosome_partition/occlusion"/>
</dbReference>
<organism evidence="2 3">
    <name type="scientific">Paractinoplanes hotanensis</name>
    <dbReference type="NCBI Taxonomy" id="2906497"/>
    <lineage>
        <taxon>Bacteria</taxon>
        <taxon>Bacillati</taxon>
        <taxon>Actinomycetota</taxon>
        <taxon>Actinomycetes</taxon>
        <taxon>Micromonosporales</taxon>
        <taxon>Micromonosporaceae</taxon>
        <taxon>Paractinoplanes</taxon>
    </lineage>
</organism>
<evidence type="ECO:0000313" key="2">
    <source>
        <dbReference type="EMBL" id="MCM4082208.1"/>
    </source>
</evidence>
<feature type="region of interest" description="Disordered" evidence="1">
    <location>
        <begin position="567"/>
        <end position="586"/>
    </location>
</feature>
<evidence type="ECO:0000313" key="3">
    <source>
        <dbReference type="Proteomes" id="UP001523216"/>
    </source>
</evidence>
<dbReference type="EMBL" id="JAMQOL010000047">
    <property type="protein sequence ID" value="MCM4082208.1"/>
    <property type="molecule type" value="Genomic_DNA"/>
</dbReference>
<dbReference type="PANTHER" id="PTHR33375">
    <property type="entry name" value="CHROMOSOME-PARTITIONING PROTEIN PARB-RELATED"/>
    <property type="match status" value="1"/>
</dbReference>
<feature type="region of interest" description="Disordered" evidence="1">
    <location>
        <begin position="497"/>
        <end position="554"/>
    </location>
</feature>
<name>A0ABT0Y834_9ACTN</name>
<evidence type="ECO:0000256" key="1">
    <source>
        <dbReference type="SAM" id="MobiDB-lite"/>
    </source>
</evidence>
<feature type="compositionally biased region" description="Polar residues" evidence="1">
    <location>
        <begin position="539"/>
        <end position="549"/>
    </location>
</feature>
<reference evidence="2 3" key="1">
    <citation type="submission" date="2022-06" db="EMBL/GenBank/DDBJ databases">
        <title>Actinoplanes abujensis sp. nov., isolated from Nigerian arid soil.</title>
        <authorList>
            <person name="Ding P."/>
        </authorList>
    </citation>
    <scope>NUCLEOTIDE SEQUENCE [LARGE SCALE GENOMIC DNA]</scope>
    <source>
        <strain evidence="3">TRM88002</strain>
    </source>
</reference>
<dbReference type="RefSeq" id="WP_251801928.1">
    <property type="nucleotide sequence ID" value="NZ_JAMQOL010000047.1"/>
</dbReference>
<proteinExistence type="predicted"/>
<dbReference type="PANTHER" id="PTHR33375:SF1">
    <property type="entry name" value="CHROMOSOME-PARTITIONING PROTEIN PARB-RELATED"/>
    <property type="match status" value="1"/>
</dbReference>
<feature type="compositionally biased region" description="Low complexity" evidence="1">
    <location>
        <begin position="10"/>
        <end position="21"/>
    </location>
</feature>
<keyword evidence="3" id="KW-1185">Reference proteome</keyword>
<sequence length="586" mass="63823">MTITAEPIGTEQTTTEQPDTTAPVASATLTAPDTAAPALPGAYKMLAMAQVIVNENNIRDDAAAIPGITQNLIEDGTDGLIQPITVAPTIERALAESTPIEEQIFVIVEGEQRYWSAQEAAQEFIQAIIRWDYAGKRAQRIVMLRQVHRKDPTSAQQARGIEQLALDGMSEADIATATGFQIEEVRAGRAVAALDPAMADLVRKSDLNLIQQAMLKEFQQEDDRVVKRLVDAATQSPHAFARTVEYERNERATRQKVAARRTELTAAGITLLTVRPSYYDSKEIRPVTELRNADGPLTVESHTSCPGYRVFLSSTGSESHYCTGWRGHGHKAITAARTGTMSEQEKADRKRTIANNKAMEAANPVRRSEFIAPLLAGKNVPKDTAQFLAEIHDRDPGALGARASQEGRAMFDELVHPGKRRKPGSRNVPARISEARYQILTLASVAAAIECRITRESWRISNATVALWLSFCVHNGYDPDEVEQIIIDAHHAMAWNSGPRRRKRPATETVTHLDPTDAAELTDLAEPVGDQTEPDGSADDSTAAETQNDAEPATTVAEELAELTLLVTAPQSHKDDGSDQAAPLAA</sequence>
<protein>
    <submittedName>
        <fullName evidence="2">ParB/RepB/Spo0J family partition protein</fullName>
    </submittedName>
</protein>